<reference evidence="3 4" key="1">
    <citation type="submission" date="2024-02" db="EMBL/GenBank/DDBJ databases">
        <title>Draft genome sequence of Collimonas sp. strain H4R21, an effective mineral-weathering bacterial strain isolated from the beech rhizosphere.</title>
        <authorList>
            <person name="Morin E."/>
            <person name="Uroz S."/>
            <person name="Leveau J.H.J."/>
            <person name="Kumar R."/>
            <person name="Rey M.W."/>
            <person name="Pham J."/>
        </authorList>
    </citation>
    <scope>NUCLEOTIDE SEQUENCE [LARGE SCALE GENOMIC DNA]</scope>
    <source>
        <strain evidence="3 4">H4R21</strain>
    </source>
</reference>
<dbReference type="PANTHER" id="PTHR11080">
    <property type="entry name" value="PYRAZINAMIDASE/NICOTINAMIDASE"/>
    <property type="match status" value="1"/>
</dbReference>
<evidence type="ECO:0000256" key="2">
    <source>
        <dbReference type="ARBA" id="ARBA00022801"/>
    </source>
</evidence>
<sequence>MRRNLHLLIIDPQNDFCDLPAAYLPDNPVGGGKMAAALPVPGAHADMLRVADLINRGGAGIEAISITLDSHHRLDIAHPGFWTTAAGNEVTPFTQISAAEVRAGSYLPRLPAALPRVLHYLDRLEAAGRYRLMVWPVHCEIGSWGHNVHADVRAAYNRWEEQTLRSVGKVSKGSNPWTEHYSAVQAEVPDPDDVLTQSNQAFLDSLVKADCIYIAGEAGSHCVKATTEHIANHFGPENMGKLVLVTDCMSPVSGFEEQYREFIADMAARGARIANAADVLLELSQ</sequence>
<dbReference type="GO" id="GO:0016787">
    <property type="term" value="F:hydrolase activity"/>
    <property type="evidence" value="ECO:0007669"/>
    <property type="project" value="UniProtKB-KW"/>
</dbReference>
<comment type="similarity">
    <text evidence="1">Belongs to the isochorismatase family.</text>
</comment>
<dbReference type="RefSeq" id="WP_342831597.1">
    <property type="nucleotide sequence ID" value="NZ_JBANDC010000027.1"/>
</dbReference>
<dbReference type="EMBL" id="JBANDC010000027">
    <property type="protein sequence ID" value="MEM4990585.1"/>
    <property type="molecule type" value="Genomic_DNA"/>
</dbReference>
<evidence type="ECO:0000313" key="4">
    <source>
        <dbReference type="Proteomes" id="UP001495910"/>
    </source>
</evidence>
<dbReference type="SUPFAM" id="SSF52499">
    <property type="entry name" value="Isochorismatase-like hydrolases"/>
    <property type="match status" value="1"/>
</dbReference>
<accession>A0ABU9Q305</accession>
<proteinExistence type="inferred from homology"/>
<dbReference type="InterPro" id="IPR036380">
    <property type="entry name" value="Isochorismatase-like_sf"/>
</dbReference>
<dbReference type="InterPro" id="IPR052347">
    <property type="entry name" value="Isochorismatase_Nicotinamidase"/>
</dbReference>
<evidence type="ECO:0000313" key="3">
    <source>
        <dbReference type="EMBL" id="MEM4990585.1"/>
    </source>
</evidence>
<dbReference type="Gene3D" id="3.40.50.850">
    <property type="entry name" value="Isochorismatase-like"/>
    <property type="match status" value="1"/>
</dbReference>
<keyword evidence="2 3" id="KW-0378">Hydrolase</keyword>
<comment type="caution">
    <text evidence="3">The sequence shown here is derived from an EMBL/GenBank/DDBJ whole genome shotgun (WGS) entry which is preliminary data.</text>
</comment>
<dbReference type="Proteomes" id="UP001495910">
    <property type="component" value="Unassembled WGS sequence"/>
</dbReference>
<organism evidence="3 4">
    <name type="scientific">Collimonas rhizosphaerae</name>
    <dbReference type="NCBI Taxonomy" id="3126357"/>
    <lineage>
        <taxon>Bacteria</taxon>
        <taxon>Pseudomonadati</taxon>
        <taxon>Pseudomonadota</taxon>
        <taxon>Betaproteobacteria</taxon>
        <taxon>Burkholderiales</taxon>
        <taxon>Oxalobacteraceae</taxon>
        <taxon>Collimonas</taxon>
    </lineage>
</organism>
<protein>
    <submittedName>
        <fullName evidence="3">Cysteine hydrolase</fullName>
    </submittedName>
</protein>
<name>A0ABU9Q305_9BURK</name>
<keyword evidence="4" id="KW-1185">Reference proteome</keyword>
<gene>
    <name evidence="3" type="ORF">V8G57_24570</name>
</gene>
<evidence type="ECO:0000256" key="1">
    <source>
        <dbReference type="ARBA" id="ARBA00006336"/>
    </source>
</evidence>
<dbReference type="PANTHER" id="PTHR11080:SF2">
    <property type="entry name" value="LD05707P"/>
    <property type="match status" value="1"/>
</dbReference>